<dbReference type="SUPFAM" id="SSF51182">
    <property type="entry name" value="RmlC-like cupins"/>
    <property type="match status" value="1"/>
</dbReference>
<reference evidence="2 3" key="1">
    <citation type="submission" date="2018-09" db="EMBL/GenBank/DDBJ databases">
        <title>Genome sequencing of Nocardioides immobilis CCTCC AB 2017083 for comparison to Nocardioides silvaticus.</title>
        <authorList>
            <person name="Li C."/>
            <person name="Wang G."/>
        </authorList>
    </citation>
    <scope>NUCLEOTIDE SEQUENCE [LARGE SCALE GENOMIC DNA]</scope>
    <source>
        <strain evidence="2 3">CCTCC AB 2017083</strain>
    </source>
</reference>
<keyword evidence="3" id="KW-1185">Reference proteome</keyword>
<dbReference type="RefSeq" id="WP_118927483.1">
    <property type="nucleotide sequence ID" value="NZ_QXGH01000028.1"/>
</dbReference>
<dbReference type="InterPro" id="IPR011051">
    <property type="entry name" value="RmlC_Cupin_sf"/>
</dbReference>
<proteinExistence type="predicted"/>
<dbReference type="Gene3D" id="2.60.120.10">
    <property type="entry name" value="Jelly Rolls"/>
    <property type="match status" value="1"/>
</dbReference>
<accession>A0A417XXG4</accession>
<comment type="caution">
    <text evidence="2">The sequence shown here is derived from an EMBL/GenBank/DDBJ whole genome shotgun (WGS) entry which is preliminary data.</text>
</comment>
<evidence type="ECO:0000259" key="1">
    <source>
        <dbReference type="Pfam" id="PF12973"/>
    </source>
</evidence>
<dbReference type="Pfam" id="PF12973">
    <property type="entry name" value="Cupin_7"/>
    <property type="match status" value="1"/>
</dbReference>
<dbReference type="InterPro" id="IPR025979">
    <property type="entry name" value="ChrR-like_cupin_dom"/>
</dbReference>
<feature type="domain" description="ChrR-like cupin" evidence="1">
    <location>
        <begin position="5"/>
        <end position="108"/>
    </location>
</feature>
<dbReference type="Proteomes" id="UP000283644">
    <property type="component" value="Unassembled WGS sequence"/>
</dbReference>
<evidence type="ECO:0000313" key="3">
    <source>
        <dbReference type="Proteomes" id="UP000283644"/>
    </source>
</evidence>
<sequence length="150" mass="17053">MAQRNLVAHFDELPWIPMKDLPGFDGADHPGMEGKFFGDIDEGPWFYLVRHSAGTRIPRHTHGGTVTHYLLEGEWDLDGEKVTPGHWHHEIPGTYWGPVISGDQGSMVIAIYDRYPSFVPWKPGDDDWTPPADYWDWAHGRKNEDDATSA</sequence>
<dbReference type="EMBL" id="QXGH01000028">
    <property type="protein sequence ID" value="RHW24940.1"/>
    <property type="molecule type" value="Genomic_DNA"/>
</dbReference>
<name>A0A417XXG4_9ACTN</name>
<dbReference type="InterPro" id="IPR014710">
    <property type="entry name" value="RmlC-like_jellyroll"/>
</dbReference>
<evidence type="ECO:0000313" key="2">
    <source>
        <dbReference type="EMBL" id="RHW24940.1"/>
    </source>
</evidence>
<dbReference type="AlphaFoldDB" id="A0A417XXG4"/>
<organism evidence="2 3">
    <name type="scientific">Nocardioides immobilis</name>
    <dbReference type="NCBI Taxonomy" id="2049295"/>
    <lineage>
        <taxon>Bacteria</taxon>
        <taxon>Bacillati</taxon>
        <taxon>Actinomycetota</taxon>
        <taxon>Actinomycetes</taxon>
        <taxon>Propionibacteriales</taxon>
        <taxon>Nocardioidaceae</taxon>
        <taxon>Nocardioides</taxon>
    </lineage>
</organism>
<dbReference type="OrthoDB" id="7594692at2"/>
<protein>
    <recommendedName>
        <fullName evidence="1">ChrR-like cupin domain-containing protein</fullName>
    </recommendedName>
</protein>
<gene>
    <name evidence="2" type="ORF">D0Z08_22340</name>
</gene>